<dbReference type="InterPro" id="IPR029787">
    <property type="entry name" value="Nucleotide_cyclase"/>
</dbReference>
<dbReference type="InterPro" id="IPR035965">
    <property type="entry name" value="PAS-like_dom_sf"/>
</dbReference>
<dbReference type="CDD" id="cd07302">
    <property type="entry name" value="CHD"/>
    <property type="match status" value="1"/>
</dbReference>
<dbReference type="NCBIfam" id="TIGR00229">
    <property type="entry name" value="sensory_box"/>
    <property type="match status" value="1"/>
</dbReference>
<dbReference type="SMART" id="SM00044">
    <property type="entry name" value="CYCc"/>
    <property type="match status" value="1"/>
</dbReference>
<keyword evidence="5 8" id="KW-0472">Membrane</keyword>
<reference evidence="10 11" key="1">
    <citation type="journal article" date="2019" name="Sci. Rep.">
        <title>Nanopore sequencing improves the draft genome of the human pathogenic amoeba Naegleria fowleri.</title>
        <authorList>
            <person name="Liechti N."/>
            <person name="Schurch N."/>
            <person name="Bruggmann R."/>
            <person name="Wittwer M."/>
        </authorList>
    </citation>
    <scope>NUCLEOTIDE SEQUENCE [LARGE SCALE GENOMIC DNA]</scope>
    <source>
        <strain evidence="10 11">ATCC 30894</strain>
    </source>
</reference>
<dbReference type="Pfam" id="PF00211">
    <property type="entry name" value="Guanylate_cyc"/>
    <property type="match status" value="1"/>
</dbReference>
<keyword evidence="4 8" id="KW-1133">Transmembrane helix</keyword>
<dbReference type="GO" id="GO:0001653">
    <property type="term" value="F:peptide receptor activity"/>
    <property type="evidence" value="ECO:0007669"/>
    <property type="project" value="TreeGrafter"/>
</dbReference>
<dbReference type="GeneID" id="68116761"/>
<comment type="subcellular location">
    <subcellularLocation>
        <location evidence="1">Membrane</location>
    </subcellularLocation>
</comment>
<dbReference type="GO" id="GO:0005886">
    <property type="term" value="C:plasma membrane"/>
    <property type="evidence" value="ECO:0007669"/>
    <property type="project" value="TreeGrafter"/>
</dbReference>
<feature type="domain" description="Guanylate cyclase" evidence="9">
    <location>
        <begin position="1485"/>
        <end position="1616"/>
    </location>
</feature>
<dbReference type="InterPro" id="IPR000014">
    <property type="entry name" value="PAS"/>
</dbReference>
<dbReference type="Pfam" id="PF13426">
    <property type="entry name" value="PAS_9"/>
    <property type="match status" value="1"/>
</dbReference>
<feature type="transmembrane region" description="Helical" evidence="8">
    <location>
        <begin position="719"/>
        <end position="742"/>
    </location>
</feature>
<feature type="transmembrane region" description="Helical" evidence="8">
    <location>
        <begin position="361"/>
        <end position="381"/>
    </location>
</feature>
<evidence type="ECO:0000256" key="2">
    <source>
        <dbReference type="ARBA" id="ARBA00022692"/>
    </source>
</evidence>
<keyword evidence="11" id="KW-1185">Reference proteome</keyword>
<accession>A0A6A5B1C8</accession>
<evidence type="ECO:0000313" key="10">
    <source>
        <dbReference type="EMBL" id="KAF0972237.1"/>
    </source>
</evidence>
<comment type="similarity">
    <text evidence="7">Belongs to the adenylyl cyclase class-4/guanylyl cyclase family.</text>
</comment>
<evidence type="ECO:0000259" key="9">
    <source>
        <dbReference type="PROSITE" id="PS50125"/>
    </source>
</evidence>
<dbReference type="Pfam" id="PF25474">
    <property type="entry name" value="TPR_TmcB"/>
    <property type="match status" value="1"/>
</dbReference>
<organism evidence="10 11">
    <name type="scientific">Naegleria fowleri</name>
    <name type="common">Brain eating amoeba</name>
    <dbReference type="NCBI Taxonomy" id="5763"/>
    <lineage>
        <taxon>Eukaryota</taxon>
        <taxon>Discoba</taxon>
        <taxon>Heterolobosea</taxon>
        <taxon>Tetramitia</taxon>
        <taxon>Eutetramitia</taxon>
        <taxon>Vahlkampfiidae</taxon>
        <taxon>Naegleria</taxon>
    </lineage>
</organism>
<dbReference type="PANTHER" id="PTHR11920:SF335">
    <property type="entry name" value="GUANYLATE CYCLASE"/>
    <property type="match status" value="1"/>
</dbReference>
<dbReference type="OMA" id="GYNPIRS"/>
<feature type="transmembrane region" description="Helical" evidence="8">
    <location>
        <begin position="253"/>
        <end position="276"/>
    </location>
</feature>
<dbReference type="InterPro" id="IPR018297">
    <property type="entry name" value="A/G_cyclase_CS"/>
</dbReference>
<dbReference type="VEuPathDB" id="AmoebaDB:FDP41_009545"/>
<dbReference type="GO" id="GO:0004383">
    <property type="term" value="F:guanylate cyclase activity"/>
    <property type="evidence" value="ECO:0007669"/>
    <property type="project" value="TreeGrafter"/>
</dbReference>
<keyword evidence="3" id="KW-0547">Nucleotide-binding</keyword>
<feature type="transmembrane region" description="Helical" evidence="8">
    <location>
        <begin position="1013"/>
        <end position="1036"/>
    </location>
</feature>
<dbReference type="VEuPathDB" id="AmoebaDB:NfTy_062900"/>
<evidence type="ECO:0000256" key="6">
    <source>
        <dbReference type="ARBA" id="ARBA00023239"/>
    </source>
</evidence>
<dbReference type="Gene3D" id="3.30.450.20">
    <property type="entry name" value="PAS domain"/>
    <property type="match status" value="1"/>
</dbReference>
<feature type="transmembrane region" description="Helical" evidence="8">
    <location>
        <begin position="137"/>
        <end position="160"/>
    </location>
</feature>
<dbReference type="CDD" id="cd00130">
    <property type="entry name" value="PAS"/>
    <property type="match status" value="1"/>
</dbReference>
<evidence type="ECO:0000313" key="11">
    <source>
        <dbReference type="Proteomes" id="UP000444721"/>
    </source>
</evidence>
<protein>
    <recommendedName>
        <fullName evidence="9">Guanylate cyclase domain-containing protein</fullName>
    </recommendedName>
</protein>
<feature type="transmembrane region" description="Helical" evidence="8">
    <location>
        <begin position="393"/>
        <end position="415"/>
    </location>
</feature>
<dbReference type="SUPFAM" id="SSF55785">
    <property type="entry name" value="PYP-like sensor domain (PAS domain)"/>
    <property type="match status" value="1"/>
</dbReference>
<proteinExistence type="inferred from homology"/>
<dbReference type="InterPro" id="IPR001054">
    <property type="entry name" value="A/G_cyclase"/>
</dbReference>
<dbReference type="GO" id="GO:0035556">
    <property type="term" value="P:intracellular signal transduction"/>
    <property type="evidence" value="ECO:0007669"/>
    <property type="project" value="InterPro"/>
</dbReference>
<dbReference type="PROSITE" id="PS00452">
    <property type="entry name" value="GUANYLATE_CYCLASE_1"/>
    <property type="match status" value="1"/>
</dbReference>
<dbReference type="SUPFAM" id="SSF55073">
    <property type="entry name" value="Nucleotide cyclase"/>
    <property type="match status" value="1"/>
</dbReference>
<dbReference type="EMBL" id="VFQX01000070">
    <property type="protein sequence ID" value="KAF0972237.1"/>
    <property type="molecule type" value="Genomic_DNA"/>
</dbReference>
<evidence type="ECO:0000256" key="1">
    <source>
        <dbReference type="ARBA" id="ARBA00004370"/>
    </source>
</evidence>
<feature type="transmembrane region" description="Helical" evidence="8">
    <location>
        <begin position="938"/>
        <end position="962"/>
    </location>
</feature>
<dbReference type="RefSeq" id="XP_044556952.1">
    <property type="nucleotide sequence ID" value="XM_044713515.1"/>
</dbReference>
<dbReference type="InterPro" id="IPR057352">
    <property type="entry name" value="TPR_TmcB/C"/>
</dbReference>
<comment type="caution">
    <text evidence="10">The sequence shown here is derived from an EMBL/GenBank/DDBJ whole genome shotgun (WGS) entry which is preliminary data.</text>
</comment>
<feature type="transmembrane region" description="Helical" evidence="8">
    <location>
        <begin position="328"/>
        <end position="349"/>
    </location>
</feature>
<feature type="transmembrane region" description="Helical" evidence="8">
    <location>
        <begin position="181"/>
        <end position="203"/>
    </location>
</feature>
<evidence type="ECO:0000256" key="4">
    <source>
        <dbReference type="ARBA" id="ARBA00022989"/>
    </source>
</evidence>
<keyword evidence="6 7" id="KW-0456">Lyase</keyword>
<dbReference type="Gene3D" id="3.30.70.1230">
    <property type="entry name" value="Nucleotide cyclase"/>
    <property type="match status" value="1"/>
</dbReference>
<evidence type="ECO:0000256" key="5">
    <source>
        <dbReference type="ARBA" id="ARBA00023136"/>
    </source>
</evidence>
<dbReference type="InterPro" id="IPR050401">
    <property type="entry name" value="Cyclic_nucleotide_synthase"/>
</dbReference>
<feature type="transmembrane region" description="Helical" evidence="8">
    <location>
        <begin position="1244"/>
        <end position="1266"/>
    </location>
</feature>
<evidence type="ECO:0000256" key="3">
    <source>
        <dbReference type="ARBA" id="ARBA00022741"/>
    </source>
</evidence>
<dbReference type="GO" id="GO:0000166">
    <property type="term" value="F:nucleotide binding"/>
    <property type="evidence" value="ECO:0007669"/>
    <property type="project" value="UniProtKB-KW"/>
</dbReference>
<dbReference type="SMART" id="SM00091">
    <property type="entry name" value="PAS"/>
    <property type="match status" value="1"/>
</dbReference>
<evidence type="ECO:0000256" key="8">
    <source>
        <dbReference type="SAM" id="Phobius"/>
    </source>
</evidence>
<dbReference type="Proteomes" id="UP000444721">
    <property type="component" value="Unassembled WGS sequence"/>
</dbReference>
<dbReference type="GO" id="GO:0007168">
    <property type="term" value="P:receptor guanylyl cyclase signaling pathway"/>
    <property type="evidence" value="ECO:0007669"/>
    <property type="project" value="TreeGrafter"/>
</dbReference>
<keyword evidence="2 8" id="KW-0812">Transmembrane</keyword>
<dbReference type="PROSITE" id="PS50125">
    <property type="entry name" value="GUANYLATE_CYCLASE_2"/>
    <property type="match status" value="1"/>
</dbReference>
<evidence type="ECO:0000256" key="7">
    <source>
        <dbReference type="RuleBase" id="RU000405"/>
    </source>
</evidence>
<feature type="transmembrane region" description="Helical" evidence="8">
    <location>
        <begin position="90"/>
        <end position="110"/>
    </location>
</feature>
<dbReference type="VEuPathDB" id="AmoebaDB:NF0120780"/>
<dbReference type="GO" id="GO:0004016">
    <property type="term" value="F:adenylate cyclase activity"/>
    <property type="evidence" value="ECO:0007669"/>
    <property type="project" value="TreeGrafter"/>
</dbReference>
<name>A0A6A5B1C8_NAEFO</name>
<sequence length="1717" mass="196215">MSNVGNNNNNTHPKSSNVHAVFAPRNSILSTGSGMAGEREGDAEVLSAHQTSTVDSSSVDVVQTHIIAEEYVVSSIRAVKAHPWDTLPHVISIFIHGILFPLQTIAMGYIPFQQWGSLSHDIIHYGIKNLYTFGLHFLPYSGALAFCMLFAALEVSWLALVYTSKFVNGKESRLAKRITFLAKYLTVIVFVFSIPISSLYATFWSCDYASEQVQSSVLGTSSTVRYYLKDYPTVECWGAINASFAAISLLMGFSIHMFAVPVFFVLCITNASHVLFPTFKKAPGWFVVYVKRAFFSSLKPLVIITMVVSYQIYIWAQQMVPSYEKYTYLYPIFFICLGLFKIVLIIWFIPFCRVSENSYDIALNFGKIGIGIVTLVCSLQNTERNNDYGLVYFGVSIGVFILFFIIGFIVSFFSFKLHLKYLMNIVSEKLEENSSELLEEVGQNTLAKLIQFSLPVFNDSPLLALSKQVVSEILKNKLTITETHLVNVVSCALFKYKDSRYSINKAIQMIMNQMRRKINLFERVYLSLQKHEKEYLKKKDEIKPGGRRNEEIDKKLSDLYKKQQKVIYLQKTFWKHILNDSMDDTDAILQTSSDLADYITDISTKFNDLLSQHSSNVTVLRHYARYAEKILFQMELSESLNGQANLLEEEEELHNLKHAFKNVRRYSTRVSDADPNPKIVQQETDIEDDLDEANNFDEEQMKTKPKDTFRSLIHKQPDFRWILGLILVVPCYVILGITGGLLGEIIQGTNRNGYQTKGYKSNVWMYYDMCDAANIPYYVMVDFRVFQKLKISSNNTEYMKKIQSESTQRFLIYNRKLKNMLSTYSASSDNLIQSVVKGYQQKYHIVYVPAAVGDNSTTDQFLPPSTKQMTLIEIYSILANTLEQLIQQDEDMRMKTKNNFPFMFLWENRQTIPSAITEYCSEIIENNRNHLIEQLRDFVLGLSIAMLSFVGVSCGIFAIIIYKFRDRERLIRLFKRLPKDDVGKVYHQLTSDDKHSLEGEKKKYTMKWMRNPVISVPSLQLLAFALGSVAFFAFIYDSTNNMNVQYNSMLKLRNSVDIQVDYHKGLFSMLELIRDDSGNNLLVNTTSIYNDLSLTIRSLFDNFLVFSRGDDSKGYNPIRSYSTDIEYLMSSTTCSVHNDTQAQNSTSSFDLSHSLWNSSFSLQENLDFFQCLSIEELMGYISSSMEQLKEETYRQIFSPTELIEKFVRIHLSLSLAFRSKVDKVLLLLVNVIDNIVSMTVSISVTSFIVILCFLINYLVYVLWKIYVKEMRQLRQMFHFMPFETLENDEVFIDYIMNFTLKKKKKGKVHPGMSEEGTNSYSLLKHTLDSCVDGTVIFNQDGIIENINQPALSMFGIRSQSDIIGTHFSALFQSKENIERKISDIIKTQKATGEVLEVEAKRSQNLQNSKTFPVKLNLCVAIGGGYKKIIFVGILNDITSEKKSVELLNLEKRKSENLLKNIFPEAVVVRLKKGDTFIAEKFDDVTCFFSDMVGFTKMSSTLAPTELVEMLNSIVNSFDDCTTRYNIEKIKTIGDAYFCAAGLHGQQSDHPERVLRFAIDVFGLLHIYNITHDRNIETSINLRIGIHTGSVVAGVIGSKKFAYDLWGDAVNTASRMESTGVPGRIQISRSTYERVHDVVLNDLGPTLTPNNRGIMVEFEERRVEVKGKGMMNTYLLLEKFHERSLFENGNVGKSSTLVHQTSIMGEELLQSQESEDKN</sequence>
<dbReference type="PANTHER" id="PTHR11920">
    <property type="entry name" value="GUANYLYL CYCLASE"/>
    <property type="match status" value="1"/>
</dbReference>
<dbReference type="OrthoDB" id="10260283at2759"/>
<feature type="transmembrane region" description="Helical" evidence="8">
    <location>
        <begin position="297"/>
        <end position="316"/>
    </location>
</feature>
<gene>
    <name evidence="10" type="ORF">FDP41_009545</name>
</gene>